<dbReference type="AlphaFoldDB" id="A0A6H5IHE0"/>
<evidence type="ECO:0000313" key="1">
    <source>
        <dbReference type="EMBL" id="CAB0036506.1"/>
    </source>
</evidence>
<protein>
    <submittedName>
        <fullName evidence="1">Uncharacterized protein</fullName>
    </submittedName>
</protein>
<gene>
    <name evidence="1" type="ORF">TBRA_LOCUS8372</name>
</gene>
<proteinExistence type="predicted"/>
<evidence type="ECO:0000313" key="2">
    <source>
        <dbReference type="Proteomes" id="UP000479190"/>
    </source>
</evidence>
<dbReference type="Proteomes" id="UP000479190">
    <property type="component" value="Unassembled WGS sequence"/>
</dbReference>
<dbReference type="EMBL" id="CADCXV010000817">
    <property type="protein sequence ID" value="CAB0036506.1"/>
    <property type="molecule type" value="Genomic_DNA"/>
</dbReference>
<name>A0A6H5IHE0_9HYME</name>
<accession>A0A6H5IHE0</accession>
<reference evidence="1 2" key="1">
    <citation type="submission" date="2020-02" db="EMBL/GenBank/DDBJ databases">
        <authorList>
            <person name="Ferguson B K."/>
        </authorList>
    </citation>
    <scope>NUCLEOTIDE SEQUENCE [LARGE SCALE GENOMIC DNA]</scope>
</reference>
<keyword evidence="2" id="KW-1185">Reference proteome</keyword>
<sequence length="180" mass="20652">MRAEREREKEQKKERKDFLFKDLDRLRNPRDRSVLGALPLASLPRKADERIILHIPFRAVVTDIKLNEAAGKDKKRKRCVRMREYLTEIAKDVDEVGLVIVVIPAEERILSDSMSLVANERHGHVHDGRAERQQGVLTAILSRLDGYSTHHTTSVRFLLVVGEHAVPIDVYRVPHALITL</sequence>
<organism evidence="1 2">
    <name type="scientific">Trichogramma brassicae</name>
    <dbReference type="NCBI Taxonomy" id="86971"/>
    <lineage>
        <taxon>Eukaryota</taxon>
        <taxon>Metazoa</taxon>
        <taxon>Ecdysozoa</taxon>
        <taxon>Arthropoda</taxon>
        <taxon>Hexapoda</taxon>
        <taxon>Insecta</taxon>
        <taxon>Pterygota</taxon>
        <taxon>Neoptera</taxon>
        <taxon>Endopterygota</taxon>
        <taxon>Hymenoptera</taxon>
        <taxon>Apocrita</taxon>
        <taxon>Proctotrupomorpha</taxon>
        <taxon>Chalcidoidea</taxon>
        <taxon>Trichogrammatidae</taxon>
        <taxon>Trichogramma</taxon>
    </lineage>
</organism>